<evidence type="ECO:0000256" key="1">
    <source>
        <dbReference type="ARBA" id="ARBA00022505"/>
    </source>
</evidence>
<dbReference type="RefSeq" id="WP_097184875.1">
    <property type="nucleotide sequence ID" value="NZ_OCNK01000003.1"/>
</dbReference>
<evidence type="ECO:0000259" key="4">
    <source>
        <dbReference type="SMART" id="SM01008"/>
    </source>
</evidence>
<gene>
    <name evidence="5" type="ORF">SAMN06272739_3262</name>
</gene>
<dbReference type="Gene3D" id="3.30.365.10">
    <property type="entry name" value="Aldehyde oxidase/xanthine dehydrogenase, molybdopterin binding domain"/>
    <property type="match status" value="4"/>
</dbReference>
<dbReference type="Proteomes" id="UP000219482">
    <property type="component" value="Unassembled WGS sequence"/>
</dbReference>
<dbReference type="SUPFAM" id="SSF56003">
    <property type="entry name" value="Molybdenum cofactor-binding domain"/>
    <property type="match status" value="1"/>
</dbReference>
<dbReference type="Pfam" id="PF20256">
    <property type="entry name" value="MoCoBD_2"/>
    <property type="match status" value="2"/>
</dbReference>
<dbReference type="GO" id="GO:0005506">
    <property type="term" value="F:iron ion binding"/>
    <property type="evidence" value="ECO:0007669"/>
    <property type="project" value="InterPro"/>
</dbReference>
<sequence>MTTMDRLVGAGVDRIDGPAKVRGTAPYAYEQDPGEPIAHLAVVQSTVNRGRISRLDPSRAEALPGVLAVLTPANAPRLGKGLASDLPVLQSLDVHYQGQVVAAVVAETSEIAKAAVGAIAVGYDAEPPDVALSPDREDLYAPEKLMAGFATDSIIGDVDGALAAAVVSIDATYETPTQHHNPIEMHTSMARWDGDSLTLWDADQGPHNIVNDLVTGFGLDAGQVRVISPYVGGAFGSKAFTHPNQMLAAMAARVVGRTVVYELTRQQMFSLVGHRTPTIQRLRLGADPEGRLTAISHEVVEHTARIAEFAEQTATPTRVLYAAPHRRTTHRLARLDVPPPTIMRAPGETPGMFALESAMDELAVVLGLDPVELRIRNEPERDPERDLPWSTRNLVECLRTGAERFGWAGRDLRPGVRTEGRWLVGTGVASATYPTRRRKAQCRISVDGAGRYVVEIDGSDIGTGAWTALTQIAADALGTDMASVELRIGDSRLPFAGGAGGSTGLASWGTAIVFTARDLRKQLDEQHGGQPPAGGLSVDGELPGESPHAKTHSMHAYGAHFVEVRVDRDSGEVRVPRATSVYDAGTIVNAKTARSQLLGGFSMGVSMALHEGSVTDERYGHYVNHDLAEYHVATNADIGEIDISWLDVDDQLANPIGLKGIGEIGITGAAAAVANAYWHATRLRIRDLPITPDKYFRELGES</sequence>
<keyword evidence="6" id="KW-1185">Reference proteome</keyword>
<feature type="domain" description="Aldehyde oxidase/xanthine dehydrogenase a/b hammerhead" evidence="4">
    <location>
        <begin position="22"/>
        <end position="127"/>
    </location>
</feature>
<evidence type="ECO:0000256" key="2">
    <source>
        <dbReference type="ARBA" id="ARBA00023002"/>
    </source>
</evidence>
<dbReference type="AlphaFoldDB" id="A0A286H2S2"/>
<name>A0A286H2S2_9ACTN</name>
<proteinExistence type="predicted"/>
<dbReference type="InterPro" id="IPR000674">
    <property type="entry name" value="Ald_Oxase/Xan_DH_a/b"/>
</dbReference>
<dbReference type="EMBL" id="OCNK01000003">
    <property type="protein sequence ID" value="SOE01594.1"/>
    <property type="molecule type" value="Genomic_DNA"/>
</dbReference>
<dbReference type="OrthoDB" id="8428274at2"/>
<dbReference type="GO" id="GO:0016491">
    <property type="term" value="F:oxidoreductase activity"/>
    <property type="evidence" value="ECO:0007669"/>
    <property type="project" value="UniProtKB-KW"/>
</dbReference>
<evidence type="ECO:0000313" key="6">
    <source>
        <dbReference type="Proteomes" id="UP000219482"/>
    </source>
</evidence>
<accession>A0A286H2S2</accession>
<dbReference type="Pfam" id="PF02738">
    <property type="entry name" value="MoCoBD_1"/>
    <property type="match status" value="1"/>
</dbReference>
<dbReference type="PANTHER" id="PTHR11908:SF132">
    <property type="entry name" value="ALDEHYDE OXIDASE 1-RELATED"/>
    <property type="match status" value="1"/>
</dbReference>
<dbReference type="InterPro" id="IPR046867">
    <property type="entry name" value="AldOxase/xan_DH_MoCoBD2"/>
</dbReference>
<keyword evidence="1" id="KW-0500">Molybdenum</keyword>
<protein>
    <submittedName>
        <fullName evidence="5">Xanthine dehydrogenase YagR molybdenum-binding subunit</fullName>
    </submittedName>
</protein>
<dbReference type="InterPro" id="IPR008274">
    <property type="entry name" value="AldOxase/xan_DH_MoCoBD1"/>
</dbReference>
<dbReference type="SMART" id="SM01008">
    <property type="entry name" value="Ald_Xan_dh_C"/>
    <property type="match status" value="1"/>
</dbReference>
<dbReference type="SUPFAM" id="SSF54665">
    <property type="entry name" value="CO dehydrogenase molybdoprotein N-domain-like"/>
    <property type="match status" value="1"/>
</dbReference>
<keyword evidence="2" id="KW-0560">Oxidoreductase</keyword>
<dbReference type="Gene3D" id="3.90.1170.50">
    <property type="entry name" value="Aldehyde oxidase/xanthine dehydrogenase, a/b hammerhead"/>
    <property type="match status" value="1"/>
</dbReference>
<reference evidence="6" key="1">
    <citation type="submission" date="2017-09" db="EMBL/GenBank/DDBJ databases">
        <authorList>
            <person name="Varghese N."/>
            <person name="Submissions S."/>
        </authorList>
    </citation>
    <scope>NUCLEOTIDE SEQUENCE [LARGE SCALE GENOMIC DNA]</scope>
    <source>
        <strain evidence="6">DSM 44270</strain>
    </source>
</reference>
<dbReference type="InterPro" id="IPR037165">
    <property type="entry name" value="AldOxase/xan_DH_Mopterin-bd_sf"/>
</dbReference>
<feature type="region of interest" description="Disordered" evidence="3">
    <location>
        <begin position="524"/>
        <end position="550"/>
    </location>
</feature>
<dbReference type="PANTHER" id="PTHR11908">
    <property type="entry name" value="XANTHINE DEHYDROGENASE"/>
    <property type="match status" value="1"/>
</dbReference>
<organism evidence="5 6">
    <name type="scientific">Blastococcus haudaquaticus</name>
    <dbReference type="NCBI Taxonomy" id="1938745"/>
    <lineage>
        <taxon>Bacteria</taxon>
        <taxon>Bacillati</taxon>
        <taxon>Actinomycetota</taxon>
        <taxon>Actinomycetes</taxon>
        <taxon>Geodermatophilales</taxon>
        <taxon>Geodermatophilaceae</taxon>
        <taxon>Blastococcus</taxon>
    </lineage>
</organism>
<dbReference type="InterPro" id="IPR036856">
    <property type="entry name" value="Ald_Oxase/Xan_DH_a/b_sf"/>
</dbReference>
<evidence type="ECO:0000313" key="5">
    <source>
        <dbReference type="EMBL" id="SOE01594.1"/>
    </source>
</evidence>
<dbReference type="Pfam" id="PF01315">
    <property type="entry name" value="Ald_Xan_dh_C"/>
    <property type="match status" value="1"/>
</dbReference>
<evidence type="ECO:0000256" key="3">
    <source>
        <dbReference type="SAM" id="MobiDB-lite"/>
    </source>
</evidence>
<dbReference type="InterPro" id="IPR016208">
    <property type="entry name" value="Ald_Oxase/xanthine_DH-like"/>
</dbReference>